<feature type="transmembrane region" description="Helical" evidence="1">
    <location>
        <begin position="240"/>
        <end position="260"/>
    </location>
</feature>
<dbReference type="Proteomes" id="UP000723714">
    <property type="component" value="Unassembled WGS sequence"/>
</dbReference>
<feature type="transmembrane region" description="Helical" evidence="1">
    <location>
        <begin position="210"/>
        <end position="228"/>
    </location>
</feature>
<feature type="transmembrane region" description="Helical" evidence="1">
    <location>
        <begin position="464"/>
        <end position="494"/>
    </location>
</feature>
<evidence type="ECO:0000313" key="2">
    <source>
        <dbReference type="EMBL" id="MBU3877394.1"/>
    </source>
</evidence>
<dbReference type="RefSeq" id="WP_216243789.1">
    <property type="nucleotide sequence ID" value="NZ_JABACJ020000018.1"/>
</dbReference>
<keyword evidence="1" id="KW-0812">Transmembrane</keyword>
<protein>
    <recommendedName>
        <fullName evidence="4">Type II secretion system protein GspF domain-containing protein</fullName>
    </recommendedName>
</protein>
<dbReference type="EMBL" id="JABACJ020000018">
    <property type="protein sequence ID" value="MBU3877394.1"/>
    <property type="molecule type" value="Genomic_DNA"/>
</dbReference>
<keyword evidence="3" id="KW-1185">Reference proteome</keyword>
<evidence type="ECO:0000256" key="1">
    <source>
        <dbReference type="SAM" id="Phobius"/>
    </source>
</evidence>
<reference evidence="2 3" key="1">
    <citation type="submission" date="2021-06" db="EMBL/GenBank/DDBJ databases">
        <title>Faecalicatena sp. nov. isolated from porcine feces.</title>
        <authorList>
            <person name="Oh B.S."/>
            <person name="Lee J.H."/>
        </authorList>
    </citation>
    <scope>NUCLEOTIDE SEQUENCE [LARGE SCALE GENOMIC DNA]</scope>
    <source>
        <strain evidence="2 3">AGMB00832</strain>
    </source>
</reference>
<sequence length="501" mass="56808">MNRGGRKKKGIRYLDPRCVKQEIHKLGYHFSLKKYVGYFLGISGGIAAMAYVFRLKTPCIIIVCLVTACFVPGIFPMEYRNMYEQKRFEDITAYMEQILYSFKRRAKILTALEDTLVLFKKGESRLHDAILAAVEYIRSADANVHLYREAFAFIEQEYGCARLYKIHDFLIEAEEVGGDFNASADILLHDRKLWIDRVYELQREKKNVKVKITIGIGLSFLICGMTVFMLPKEFSITENVISQIVTTLTILLNLLIWYAAQRKLSKSLILGEEGMEYEEVRRQYEYVMHGELDRDRRKGMYAVVILMPFILFFCLKGNMGAAGLILIFAVLIGTQPARRYKVSMKHLTRAVEKAFPQWLLSMSLKLQTDNVHVSLAKSVEGAPEILKEELGGLLEAVEREPDSVQPYLSFMNPVRLPDVTSAMKVLYSMAEFGAADIGGQISPLVERNAAMTDKAERLRAEDEIAGVSFLILLPMITGVIKMLADLALVVVYILSAVNNVA</sequence>
<name>A0ABS6D7C7_9FIRM</name>
<organism evidence="2 3">
    <name type="scientific">Faecalicatena faecalis</name>
    <dbReference type="NCBI Taxonomy" id="2726362"/>
    <lineage>
        <taxon>Bacteria</taxon>
        <taxon>Bacillati</taxon>
        <taxon>Bacillota</taxon>
        <taxon>Clostridia</taxon>
        <taxon>Lachnospirales</taxon>
        <taxon>Lachnospiraceae</taxon>
        <taxon>Faecalicatena</taxon>
    </lineage>
</organism>
<proteinExistence type="predicted"/>
<keyword evidence="1" id="KW-0472">Membrane</keyword>
<evidence type="ECO:0008006" key="4">
    <source>
        <dbReference type="Google" id="ProtNLM"/>
    </source>
</evidence>
<feature type="transmembrane region" description="Helical" evidence="1">
    <location>
        <begin position="59"/>
        <end position="77"/>
    </location>
</feature>
<comment type="caution">
    <text evidence="2">The sequence shown here is derived from an EMBL/GenBank/DDBJ whole genome shotgun (WGS) entry which is preliminary data.</text>
</comment>
<feature type="transmembrane region" description="Helical" evidence="1">
    <location>
        <begin position="35"/>
        <end position="53"/>
    </location>
</feature>
<gene>
    <name evidence="2" type="ORF">HGO97_016435</name>
</gene>
<keyword evidence="1" id="KW-1133">Transmembrane helix</keyword>
<accession>A0ABS6D7C7</accession>
<feature type="transmembrane region" description="Helical" evidence="1">
    <location>
        <begin position="299"/>
        <end position="315"/>
    </location>
</feature>
<evidence type="ECO:0000313" key="3">
    <source>
        <dbReference type="Proteomes" id="UP000723714"/>
    </source>
</evidence>